<gene>
    <name evidence="1" type="ORF">AWE51_13720</name>
</gene>
<keyword evidence="2" id="KW-1185">Reference proteome</keyword>
<dbReference type="Proteomes" id="UP000076715">
    <property type="component" value="Unassembled WGS sequence"/>
</dbReference>
<dbReference type="EMBL" id="LQRT01000046">
    <property type="protein sequence ID" value="KZS38649.1"/>
    <property type="molecule type" value="Genomic_DNA"/>
</dbReference>
<name>A0A162XI14_9FLAO</name>
<evidence type="ECO:0000313" key="2">
    <source>
        <dbReference type="Proteomes" id="UP000076715"/>
    </source>
</evidence>
<dbReference type="AlphaFoldDB" id="A0A162XI14"/>
<protein>
    <recommendedName>
        <fullName evidence="3">DUF4249 domain-containing protein</fullName>
    </recommendedName>
</protein>
<dbReference type="InterPro" id="IPR025345">
    <property type="entry name" value="DUF4249"/>
</dbReference>
<reference evidence="1 2" key="1">
    <citation type="submission" date="2016-01" db="EMBL/GenBank/DDBJ databases">
        <title>The draft genome sequence of Aquimarina sp. RZW4-3-2.</title>
        <authorList>
            <person name="Wang Y."/>
        </authorList>
    </citation>
    <scope>NUCLEOTIDE SEQUENCE [LARGE SCALE GENOMIC DNA]</scope>
    <source>
        <strain evidence="1 2">RZW4-3-2</strain>
    </source>
</reference>
<dbReference type="STRING" id="1642818.AWE51_13720"/>
<dbReference type="Pfam" id="PF14054">
    <property type="entry name" value="DUF4249"/>
    <property type="match status" value="1"/>
</dbReference>
<proteinExistence type="predicted"/>
<organism evidence="1 2">
    <name type="scientific">Aquimarina aggregata</name>
    <dbReference type="NCBI Taxonomy" id="1642818"/>
    <lineage>
        <taxon>Bacteria</taxon>
        <taxon>Pseudomonadati</taxon>
        <taxon>Bacteroidota</taxon>
        <taxon>Flavobacteriia</taxon>
        <taxon>Flavobacteriales</taxon>
        <taxon>Flavobacteriaceae</taxon>
        <taxon>Aquimarina</taxon>
    </lineage>
</organism>
<evidence type="ECO:0008006" key="3">
    <source>
        <dbReference type="Google" id="ProtNLM"/>
    </source>
</evidence>
<comment type="caution">
    <text evidence="1">The sequence shown here is derived from an EMBL/GenBank/DDBJ whole genome shotgun (WGS) entry which is preliminary data.</text>
</comment>
<sequence>MMRCIKKIERYRKLTKVLALVFIGMISSRCVETFEVESQDFESILVINTTITNEMKFQQILLSRTFKFEEDKAQAEQGATIKIIEDSTVEYIFEEPSPGVYRSAQEFKALPNKGYRLSIETLEGKSYTTEELFLPQETAIDDVRPVKMFNSDGVGGVGILIDAFDPSGNSKYYRYEFEETYRISAPFWVGQDLVSTVEAGETIFSRVDRPSSERQCYNGGKSNTIITTNTTALSEDRLDGFLVHFIKSDDIRVADRYSIFIRQYVQSRDANGFYETLDSFSDSESIFSQIQPGFISSNIVSNENPDEKVLGFFDVSSVSEKRIFFNRDEVIGDLPRFTLNCAFVAPEQEDFETAEAFRRRIATDFIRSGGFKFFKEDPPMSGDFVFVPRSCGDCSVFGRGVAPDFWIE</sequence>
<accession>A0A162XI14</accession>
<evidence type="ECO:0000313" key="1">
    <source>
        <dbReference type="EMBL" id="KZS38649.1"/>
    </source>
</evidence>